<protein>
    <submittedName>
        <fullName evidence="7">Uncharacterized protein</fullName>
    </submittedName>
</protein>
<dbReference type="InterPro" id="IPR002729">
    <property type="entry name" value="CRISPR-assoc_Cas1"/>
</dbReference>
<evidence type="ECO:0000313" key="7">
    <source>
        <dbReference type="EMBL" id="PRD67683.1"/>
    </source>
</evidence>
<keyword evidence="2" id="KW-0479">Metal-binding</keyword>
<accession>A0A2S9KB47</accession>
<dbReference type="Gene3D" id="3.100.10.20">
    <property type="entry name" value="CRISPR-associated endonuclease Cas1, N-terminal domain"/>
    <property type="match status" value="1"/>
</dbReference>
<evidence type="ECO:0000256" key="6">
    <source>
        <dbReference type="ARBA" id="ARBA00023118"/>
    </source>
</evidence>
<dbReference type="GO" id="GO:0004519">
    <property type="term" value="F:endonuclease activity"/>
    <property type="evidence" value="ECO:0007669"/>
    <property type="project" value="UniProtKB-KW"/>
</dbReference>
<dbReference type="GO" id="GO:0046872">
    <property type="term" value="F:metal ion binding"/>
    <property type="evidence" value="ECO:0007669"/>
    <property type="project" value="UniProtKB-KW"/>
</dbReference>
<evidence type="ECO:0000256" key="4">
    <source>
        <dbReference type="ARBA" id="ARBA00022801"/>
    </source>
</evidence>
<organism evidence="7 8">
    <name type="scientific">Malikia spinosa</name>
    <dbReference type="NCBI Taxonomy" id="86180"/>
    <lineage>
        <taxon>Bacteria</taxon>
        <taxon>Pseudomonadati</taxon>
        <taxon>Pseudomonadota</taxon>
        <taxon>Betaproteobacteria</taxon>
        <taxon>Burkholderiales</taxon>
        <taxon>Comamonadaceae</taxon>
        <taxon>Malikia</taxon>
    </lineage>
</organism>
<evidence type="ECO:0000256" key="2">
    <source>
        <dbReference type="ARBA" id="ARBA00022723"/>
    </source>
</evidence>
<dbReference type="GO" id="GO:0051607">
    <property type="term" value="P:defense response to virus"/>
    <property type="evidence" value="ECO:0007669"/>
    <property type="project" value="UniProtKB-KW"/>
</dbReference>
<dbReference type="InterPro" id="IPR042211">
    <property type="entry name" value="CRISPR-assoc_Cas1_N"/>
</dbReference>
<evidence type="ECO:0000256" key="3">
    <source>
        <dbReference type="ARBA" id="ARBA00022759"/>
    </source>
</evidence>
<dbReference type="GO" id="GO:0043571">
    <property type="term" value="P:maintenance of CRISPR repeat elements"/>
    <property type="evidence" value="ECO:0007669"/>
    <property type="project" value="InterPro"/>
</dbReference>
<dbReference type="OrthoDB" id="8525334at2"/>
<evidence type="ECO:0000256" key="5">
    <source>
        <dbReference type="ARBA" id="ARBA00022842"/>
    </source>
</evidence>
<sequence length="258" mass="29070">MGQHTTPQQTPPPRALYLAGSEHKQVDSTEAALVVRNARGQIMRYPVARVARIVSSLRVDWAGSALLLCQHSGIPVTWIDSHGEATGTMFPAQARNLSLHHMLEVVLESEPGAHDFQYWQQHRRMQVLKAWSECRSEPITPKQWEAIRREWVYHREFKPHLPIAMRGLCCAYVAAQMAQAGLQPHYQGPKAEVIPLLEILMGLSWAQLNLCTGALGDQATDEATQVQLMERWQARNAGVLLAHLHSLQRWASAQMNQI</sequence>
<keyword evidence="6" id="KW-0051">Antiviral defense</keyword>
<dbReference type="GO" id="GO:0016787">
    <property type="term" value="F:hydrolase activity"/>
    <property type="evidence" value="ECO:0007669"/>
    <property type="project" value="UniProtKB-KW"/>
</dbReference>
<comment type="caution">
    <text evidence="7">The sequence shown here is derived from an EMBL/GenBank/DDBJ whole genome shotgun (WGS) entry which is preliminary data.</text>
</comment>
<dbReference type="AlphaFoldDB" id="A0A2S9KB47"/>
<dbReference type="GO" id="GO:0003676">
    <property type="term" value="F:nucleic acid binding"/>
    <property type="evidence" value="ECO:0007669"/>
    <property type="project" value="InterPro"/>
</dbReference>
<keyword evidence="3" id="KW-0255">Endonuclease</keyword>
<dbReference type="Pfam" id="PF01867">
    <property type="entry name" value="Cas_Cas1"/>
    <property type="match status" value="1"/>
</dbReference>
<evidence type="ECO:0000313" key="8">
    <source>
        <dbReference type="Proteomes" id="UP000238326"/>
    </source>
</evidence>
<keyword evidence="4" id="KW-0378">Hydrolase</keyword>
<gene>
    <name evidence="7" type="ORF">C6P61_15155</name>
</gene>
<reference evidence="7 8" key="1">
    <citation type="submission" date="2018-03" db="EMBL/GenBank/DDBJ databases">
        <title>Comparative genomics illustrates the genes involved in a hyperalkaliphilic mechanisms of Serpentinomonas isolated from highly-alkaline calcium-rich serpentinized springs.</title>
        <authorList>
            <person name="Suzuki S."/>
            <person name="Ishii S."/>
            <person name="Walworth N."/>
            <person name="Bird L."/>
            <person name="Kuenen J.G."/>
            <person name="Nealson K.H."/>
        </authorList>
    </citation>
    <scope>NUCLEOTIDE SEQUENCE [LARGE SCALE GENOMIC DNA]</scope>
    <source>
        <strain evidence="7 8">83</strain>
    </source>
</reference>
<name>A0A2S9KB47_9BURK</name>
<dbReference type="EMBL" id="PVLR01000048">
    <property type="protein sequence ID" value="PRD67683.1"/>
    <property type="molecule type" value="Genomic_DNA"/>
</dbReference>
<keyword evidence="5" id="KW-0460">Magnesium</keyword>
<evidence type="ECO:0000256" key="1">
    <source>
        <dbReference type="ARBA" id="ARBA00022722"/>
    </source>
</evidence>
<dbReference type="RefSeq" id="WP_105730773.1">
    <property type="nucleotide sequence ID" value="NZ_PVLR01000048.1"/>
</dbReference>
<proteinExistence type="predicted"/>
<keyword evidence="1" id="KW-0540">Nuclease</keyword>
<dbReference type="Proteomes" id="UP000238326">
    <property type="component" value="Unassembled WGS sequence"/>
</dbReference>
<keyword evidence="8" id="KW-1185">Reference proteome</keyword>